<evidence type="ECO:0000313" key="3">
    <source>
        <dbReference type="Proteomes" id="UP000596660"/>
    </source>
</evidence>
<keyword evidence="3" id="KW-1185">Reference proteome</keyword>
<dbReference type="Proteomes" id="UP000596660">
    <property type="component" value="Unplaced"/>
</dbReference>
<dbReference type="EnsemblPlants" id="AUR62039144-RA">
    <property type="protein sequence ID" value="AUR62039144-RA:cds"/>
    <property type="gene ID" value="AUR62039144"/>
</dbReference>
<proteinExistence type="predicted"/>
<protein>
    <submittedName>
        <fullName evidence="2">Uncharacterized protein</fullName>
    </submittedName>
</protein>
<dbReference type="Gramene" id="AUR62039144-RA">
    <property type="protein sequence ID" value="AUR62039144-RA:cds"/>
    <property type="gene ID" value="AUR62039144"/>
</dbReference>
<feature type="compositionally biased region" description="Basic and acidic residues" evidence="1">
    <location>
        <begin position="32"/>
        <end position="50"/>
    </location>
</feature>
<reference evidence="2" key="1">
    <citation type="journal article" date="2017" name="Nature">
        <title>The genome of Chenopodium quinoa.</title>
        <authorList>
            <person name="Jarvis D.E."/>
            <person name="Ho Y.S."/>
            <person name="Lightfoot D.J."/>
            <person name="Schmoeckel S.M."/>
            <person name="Li B."/>
            <person name="Borm T.J.A."/>
            <person name="Ohyanagi H."/>
            <person name="Mineta K."/>
            <person name="Michell C.T."/>
            <person name="Saber N."/>
            <person name="Kharbatia N.M."/>
            <person name="Rupper R.R."/>
            <person name="Sharp A.R."/>
            <person name="Dally N."/>
            <person name="Boughton B.A."/>
            <person name="Woo Y.H."/>
            <person name="Gao G."/>
            <person name="Schijlen E.G.W.M."/>
            <person name="Guo X."/>
            <person name="Momin A.A."/>
            <person name="Negrao S."/>
            <person name="Al-Babili S."/>
            <person name="Gehring C."/>
            <person name="Roessner U."/>
            <person name="Jung C."/>
            <person name="Murphy K."/>
            <person name="Arold S.T."/>
            <person name="Gojobori T."/>
            <person name="van der Linden C.G."/>
            <person name="van Loo E.N."/>
            <person name="Jellen E.N."/>
            <person name="Maughan P.J."/>
            <person name="Tester M."/>
        </authorList>
    </citation>
    <scope>NUCLEOTIDE SEQUENCE [LARGE SCALE GENOMIC DNA]</scope>
    <source>
        <strain evidence="2">cv. PI 614886</strain>
    </source>
</reference>
<evidence type="ECO:0000256" key="1">
    <source>
        <dbReference type="SAM" id="MobiDB-lite"/>
    </source>
</evidence>
<feature type="compositionally biased region" description="Acidic residues" evidence="1">
    <location>
        <begin position="1"/>
        <end position="20"/>
    </location>
</feature>
<evidence type="ECO:0000313" key="2">
    <source>
        <dbReference type="EnsemblPlants" id="AUR62039144-RA:cds"/>
    </source>
</evidence>
<dbReference type="AlphaFoldDB" id="A0A803N1Z1"/>
<organism evidence="2 3">
    <name type="scientific">Chenopodium quinoa</name>
    <name type="common">Quinoa</name>
    <dbReference type="NCBI Taxonomy" id="63459"/>
    <lineage>
        <taxon>Eukaryota</taxon>
        <taxon>Viridiplantae</taxon>
        <taxon>Streptophyta</taxon>
        <taxon>Embryophyta</taxon>
        <taxon>Tracheophyta</taxon>
        <taxon>Spermatophyta</taxon>
        <taxon>Magnoliopsida</taxon>
        <taxon>eudicotyledons</taxon>
        <taxon>Gunneridae</taxon>
        <taxon>Pentapetalae</taxon>
        <taxon>Caryophyllales</taxon>
        <taxon>Chenopodiaceae</taxon>
        <taxon>Chenopodioideae</taxon>
        <taxon>Atripliceae</taxon>
        <taxon>Chenopodium</taxon>
    </lineage>
</organism>
<sequence>MEEEDEDVLEKEDVGEDELESEKSEGTANVEEAVRKNGQKSKEKMEEKRVSPKTTKRIRKVGQIFKSPFLNLLCLNDSYVDDIQEATAGIRLAKLIETIEYWLIDSKMKSVQGYQLFDALKTLRMRYTYEVIVDDLNKYKEDVSVKARKYYNAISKN</sequence>
<reference evidence="2" key="2">
    <citation type="submission" date="2021-03" db="UniProtKB">
        <authorList>
            <consortium name="EnsemblPlants"/>
        </authorList>
    </citation>
    <scope>IDENTIFICATION</scope>
</reference>
<name>A0A803N1Z1_CHEQI</name>
<feature type="region of interest" description="Disordered" evidence="1">
    <location>
        <begin position="1"/>
        <end position="54"/>
    </location>
</feature>
<accession>A0A803N1Z1</accession>